<comment type="caution">
    <text evidence="9">The sequence shown here is derived from an EMBL/GenBank/DDBJ whole genome shotgun (WGS) entry which is preliminary data.</text>
</comment>
<dbReference type="PANTHER" id="PTHR30269:SF32">
    <property type="entry name" value="MEMBRANE TRANSPORTER PROTEIN-RELATED"/>
    <property type="match status" value="1"/>
</dbReference>
<feature type="transmembrane region" description="Helical" evidence="8">
    <location>
        <begin position="132"/>
        <end position="157"/>
    </location>
</feature>
<evidence type="ECO:0000313" key="10">
    <source>
        <dbReference type="Proteomes" id="UP000620670"/>
    </source>
</evidence>
<evidence type="ECO:0000256" key="7">
    <source>
        <dbReference type="ARBA" id="ARBA00023136"/>
    </source>
</evidence>
<evidence type="ECO:0000256" key="8">
    <source>
        <dbReference type="RuleBase" id="RU363041"/>
    </source>
</evidence>
<dbReference type="PANTHER" id="PTHR30269">
    <property type="entry name" value="TRANSMEMBRANE PROTEIN YFCA"/>
    <property type="match status" value="1"/>
</dbReference>
<sequence>MRDPSLWLILSVGLTFFLAGIVKGVTGMGLPTVAMGVLGTLMTPVTAAALLIVPSFVTNVWQLATGPSFTALIRRLWPMMLGIVVGTVAGSFVLADGNTRWTTAGLGFALVVYAGFTLLARQLSVPPRLENWLSPLVGLTTGAVTGGTGVFVIPAVPYLQALGLRKDDLIQALGLSFTVSTIALAAGLGWRGAFQLDGLLLSSLAIAPALIGMWLGQRVRRRVSPETFRRWFLIGLLLLGAELVLKSVLAA</sequence>
<gene>
    <name evidence="9" type="ORF">JAO75_02910</name>
</gene>
<evidence type="ECO:0000256" key="6">
    <source>
        <dbReference type="ARBA" id="ARBA00022989"/>
    </source>
</evidence>
<feature type="transmembrane region" description="Helical" evidence="8">
    <location>
        <begin position="101"/>
        <end position="120"/>
    </location>
</feature>
<feature type="transmembrane region" description="Helical" evidence="8">
    <location>
        <begin position="228"/>
        <end position="249"/>
    </location>
</feature>
<evidence type="ECO:0000256" key="3">
    <source>
        <dbReference type="ARBA" id="ARBA00022448"/>
    </source>
</evidence>
<feature type="transmembrane region" description="Helical" evidence="8">
    <location>
        <begin position="33"/>
        <end position="56"/>
    </location>
</feature>
<keyword evidence="5 8" id="KW-0812">Transmembrane</keyword>
<dbReference type="InterPro" id="IPR052017">
    <property type="entry name" value="TSUP"/>
</dbReference>
<keyword evidence="7 8" id="KW-0472">Membrane</keyword>
<feature type="transmembrane region" description="Helical" evidence="8">
    <location>
        <begin position="169"/>
        <end position="190"/>
    </location>
</feature>
<reference evidence="10" key="1">
    <citation type="submission" date="2020-12" db="EMBL/GenBank/DDBJ databases">
        <title>Hymenobacter sp.</title>
        <authorList>
            <person name="Kim M.K."/>
        </authorList>
    </citation>
    <scope>NUCLEOTIDE SEQUENCE [LARGE SCALE GENOMIC DNA]</scope>
    <source>
        <strain evidence="10">BT325</strain>
    </source>
</reference>
<dbReference type="Pfam" id="PF01925">
    <property type="entry name" value="TauE"/>
    <property type="match status" value="1"/>
</dbReference>
<dbReference type="InterPro" id="IPR002781">
    <property type="entry name" value="TM_pro_TauE-like"/>
</dbReference>
<dbReference type="Proteomes" id="UP000620670">
    <property type="component" value="Unassembled WGS sequence"/>
</dbReference>
<keyword evidence="3" id="KW-0813">Transport</keyword>
<organism evidence="9 10">
    <name type="scientific">Microvirga splendida</name>
    <dbReference type="NCBI Taxonomy" id="2795727"/>
    <lineage>
        <taxon>Bacteria</taxon>
        <taxon>Pseudomonadati</taxon>
        <taxon>Pseudomonadota</taxon>
        <taxon>Alphaproteobacteria</taxon>
        <taxon>Hyphomicrobiales</taxon>
        <taxon>Methylobacteriaceae</taxon>
        <taxon>Microvirga</taxon>
    </lineage>
</organism>
<evidence type="ECO:0000256" key="5">
    <source>
        <dbReference type="ARBA" id="ARBA00022692"/>
    </source>
</evidence>
<evidence type="ECO:0000313" key="9">
    <source>
        <dbReference type="EMBL" id="MBJ6124352.1"/>
    </source>
</evidence>
<keyword evidence="6 8" id="KW-1133">Transmembrane helix</keyword>
<name>A0ABS0XWG7_9HYPH</name>
<keyword evidence="10" id="KW-1185">Reference proteome</keyword>
<proteinExistence type="inferred from homology"/>
<feature type="transmembrane region" description="Helical" evidence="8">
    <location>
        <begin position="6"/>
        <end position="26"/>
    </location>
</feature>
<evidence type="ECO:0000256" key="2">
    <source>
        <dbReference type="ARBA" id="ARBA00009142"/>
    </source>
</evidence>
<comment type="subcellular location">
    <subcellularLocation>
        <location evidence="1 8">Cell membrane</location>
        <topology evidence="1 8">Multi-pass membrane protein</topology>
    </subcellularLocation>
</comment>
<dbReference type="EMBL" id="JAELXT010000002">
    <property type="protein sequence ID" value="MBJ6124352.1"/>
    <property type="molecule type" value="Genomic_DNA"/>
</dbReference>
<accession>A0ABS0XWG7</accession>
<feature type="transmembrane region" description="Helical" evidence="8">
    <location>
        <begin position="76"/>
        <end position="94"/>
    </location>
</feature>
<comment type="similarity">
    <text evidence="2 8">Belongs to the 4-toluene sulfonate uptake permease (TSUP) (TC 2.A.102) family.</text>
</comment>
<evidence type="ECO:0000256" key="4">
    <source>
        <dbReference type="ARBA" id="ARBA00022475"/>
    </source>
</evidence>
<evidence type="ECO:0000256" key="1">
    <source>
        <dbReference type="ARBA" id="ARBA00004651"/>
    </source>
</evidence>
<feature type="transmembrane region" description="Helical" evidence="8">
    <location>
        <begin position="196"/>
        <end position="216"/>
    </location>
</feature>
<protein>
    <recommendedName>
        <fullName evidence="8">Probable membrane transporter protein</fullName>
    </recommendedName>
</protein>
<dbReference type="RefSeq" id="WP_199046526.1">
    <property type="nucleotide sequence ID" value="NZ_JAELXT010000002.1"/>
</dbReference>
<keyword evidence="4 8" id="KW-1003">Cell membrane</keyword>